<dbReference type="Pfam" id="PF04993">
    <property type="entry name" value="TfoX_N"/>
    <property type="match status" value="1"/>
</dbReference>
<proteinExistence type="predicted"/>
<dbReference type="InterPro" id="IPR007076">
    <property type="entry name" value="TfoX_N"/>
</dbReference>
<gene>
    <name evidence="2" type="ORF">AB2B41_03385</name>
</gene>
<evidence type="ECO:0000313" key="3">
    <source>
        <dbReference type="Proteomes" id="UP001556098"/>
    </source>
</evidence>
<dbReference type="SUPFAM" id="SSF159894">
    <property type="entry name" value="YgaC/TfoX-N like"/>
    <property type="match status" value="1"/>
</dbReference>
<dbReference type="EMBL" id="JBFNXX010000002">
    <property type="protein sequence ID" value="MEW9918632.1"/>
    <property type="molecule type" value="Genomic_DNA"/>
</dbReference>
<protein>
    <submittedName>
        <fullName evidence="2">TfoX/Sxy family protein</fullName>
    </submittedName>
</protein>
<dbReference type="Proteomes" id="UP001556098">
    <property type="component" value="Unassembled WGS sequence"/>
</dbReference>
<name>A0ABV3RJ27_9RHOB</name>
<evidence type="ECO:0000259" key="1">
    <source>
        <dbReference type="Pfam" id="PF04993"/>
    </source>
</evidence>
<comment type="caution">
    <text evidence="2">The sequence shown here is derived from an EMBL/GenBank/DDBJ whole genome shotgun (WGS) entry which is preliminary data.</text>
</comment>
<dbReference type="Gene3D" id="3.30.1460.30">
    <property type="entry name" value="YgaC/TfoX-N like chaperone"/>
    <property type="match status" value="1"/>
</dbReference>
<keyword evidence="3" id="KW-1185">Reference proteome</keyword>
<organism evidence="2 3">
    <name type="scientific">Sulfitobacter sediminis</name>
    <dbReference type="NCBI Taxonomy" id="3234186"/>
    <lineage>
        <taxon>Bacteria</taxon>
        <taxon>Pseudomonadati</taxon>
        <taxon>Pseudomonadota</taxon>
        <taxon>Alphaproteobacteria</taxon>
        <taxon>Rhodobacterales</taxon>
        <taxon>Roseobacteraceae</taxon>
        <taxon>Sulfitobacter</taxon>
    </lineage>
</organism>
<sequence>MTLGAADTAFARELFSDLPDLSARKMFGGMGIYSQGVIFAIMRSDGVLLIKAQEGPFADRLAAMGCYRWTYVRKDGKASAMPYWTVPQDALDDPDKAAQLAREALAAL</sequence>
<reference evidence="2 3" key="1">
    <citation type="submission" date="2024-07" db="EMBL/GenBank/DDBJ databases">
        <title>Marimonas sp.nov., isolated from tidal-flat sediment.</title>
        <authorList>
            <person name="Jayan J.N."/>
            <person name="Lee S.S."/>
        </authorList>
    </citation>
    <scope>NUCLEOTIDE SEQUENCE [LARGE SCALE GENOMIC DNA]</scope>
    <source>
        <strain evidence="2 3">MJW-29</strain>
    </source>
</reference>
<dbReference type="RefSeq" id="WP_367876335.1">
    <property type="nucleotide sequence ID" value="NZ_JBFNXX010000002.1"/>
</dbReference>
<feature type="domain" description="TfoX N-terminal" evidence="1">
    <location>
        <begin position="13"/>
        <end position="107"/>
    </location>
</feature>
<accession>A0ABV3RJ27</accession>
<evidence type="ECO:0000313" key="2">
    <source>
        <dbReference type="EMBL" id="MEW9918632.1"/>
    </source>
</evidence>